<dbReference type="AlphaFoldDB" id="A0A3P7MI90"/>
<evidence type="ECO:0000313" key="2">
    <source>
        <dbReference type="EMBL" id="VDN23343.1"/>
    </source>
</evidence>
<name>A0A3P7MI90_DIBLA</name>
<gene>
    <name evidence="2" type="ORF">DILT_LOCUS14237</name>
</gene>
<dbReference type="Proteomes" id="UP000281553">
    <property type="component" value="Unassembled WGS sequence"/>
</dbReference>
<feature type="compositionally biased region" description="Basic and acidic residues" evidence="1">
    <location>
        <begin position="291"/>
        <end position="300"/>
    </location>
</feature>
<evidence type="ECO:0000256" key="1">
    <source>
        <dbReference type="SAM" id="MobiDB-lite"/>
    </source>
</evidence>
<feature type="compositionally biased region" description="Basic and acidic residues" evidence="1">
    <location>
        <begin position="247"/>
        <end position="261"/>
    </location>
</feature>
<feature type="compositionally biased region" description="Polar residues" evidence="1">
    <location>
        <begin position="45"/>
        <end position="55"/>
    </location>
</feature>
<organism evidence="2 3">
    <name type="scientific">Dibothriocephalus latus</name>
    <name type="common">Fish tapeworm</name>
    <name type="synonym">Diphyllobothrium latum</name>
    <dbReference type="NCBI Taxonomy" id="60516"/>
    <lineage>
        <taxon>Eukaryota</taxon>
        <taxon>Metazoa</taxon>
        <taxon>Spiralia</taxon>
        <taxon>Lophotrochozoa</taxon>
        <taxon>Platyhelminthes</taxon>
        <taxon>Cestoda</taxon>
        <taxon>Eucestoda</taxon>
        <taxon>Diphyllobothriidea</taxon>
        <taxon>Diphyllobothriidae</taxon>
        <taxon>Dibothriocephalus</taxon>
    </lineage>
</organism>
<feature type="region of interest" description="Disordered" evidence="1">
    <location>
        <begin position="1"/>
        <end position="78"/>
    </location>
</feature>
<feature type="compositionally biased region" description="Acidic residues" evidence="1">
    <location>
        <begin position="352"/>
        <end position="370"/>
    </location>
</feature>
<dbReference type="EMBL" id="UYRU01073361">
    <property type="protein sequence ID" value="VDN23343.1"/>
    <property type="molecule type" value="Genomic_DNA"/>
</dbReference>
<feature type="compositionally biased region" description="Polar residues" evidence="1">
    <location>
        <begin position="120"/>
        <end position="129"/>
    </location>
</feature>
<accession>A0A3P7MI90</accession>
<sequence length="382" mass="40429">MLSEYSGSIDDQTPNVSRPQTTMSKIPSDRLSPEDLESRPESRLPSITTHATAPTPTLVDAGMNTPSPCEELSSVDSSRHRVLDMFTPRASTSNDQKVVESVSDNVKQEVFEESPRGSYKLSTPQPSLRSISSADLPLSEIEFLARPPSSVSVKSGVPLANELGVSRPQSATPLSVMEDARDGASSGTLSKSSPRIKFTGRELLSPALSPAEGPESRSELPSARSHAADDLVTTEHASADLAITDKVSAKNETPRSADDFTTKGQTSAASQLDVKSPHSSESSQSAADAPVAEKDDERSKVGSPAVSSLELQSNADNAVEQQPTIVADAGDPSLAPATSTVDECTLLMAEEYDINESSLSDDDDDEDNDSACERILQLSLSP</sequence>
<feature type="compositionally biased region" description="Polar residues" evidence="1">
    <location>
        <begin position="1"/>
        <end position="25"/>
    </location>
</feature>
<keyword evidence="3" id="KW-1185">Reference proteome</keyword>
<feature type="region of interest" description="Disordered" evidence="1">
    <location>
        <begin position="160"/>
        <end position="337"/>
    </location>
</feature>
<feature type="compositionally biased region" description="Polar residues" evidence="1">
    <location>
        <begin position="305"/>
        <end position="324"/>
    </location>
</feature>
<reference evidence="2 3" key="1">
    <citation type="submission" date="2018-11" db="EMBL/GenBank/DDBJ databases">
        <authorList>
            <consortium name="Pathogen Informatics"/>
        </authorList>
    </citation>
    <scope>NUCLEOTIDE SEQUENCE [LARGE SCALE GENOMIC DNA]</scope>
</reference>
<feature type="region of interest" description="Disordered" evidence="1">
    <location>
        <begin position="352"/>
        <end position="371"/>
    </location>
</feature>
<proteinExistence type="predicted"/>
<feature type="compositionally biased region" description="Basic and acidic residues" evidence="1">
    <location>
        <begin position="27"/>
        <end position="42"/>
    </location>
</feature>
<protein>
    <submittedName>
        <fullName evidence="2">Uncharacterized protein</fullName>
    </submittedName>
</protein>
<feature type="region of interest" description="Disordered" evidence="1">
    <location>
        <begin position="108"/>
        <end position="129"/>
    </location>
</feature>
<evidence type="ECO:0000313" key="3">
    <source>
        <dbReference type="Proteomes" id="UP000281553"/>
    </source>
</evidence>